<reference evidence="1" key="1">
    <citation type="submission" date="2018-05" db="EMBL/GenBank/DDBJ databases">
        <authorList>
            <person name="Lanie J.A."/>
            <person name="Ng W.-L."/>
            <person name="Kazmierczak K.M."/>
            <person name="Andrzejewski T.M."/>
            <person name="Davidsen T.M."/>
            <person name="Wayne K.J."/>
            <person name="Tettelin H."/>
            <person name="Glass J.I."/>
            <person name="Rusch D."/>
            <person name="Podicherti R."/>
            <person name="Tsui H.-C.T."/>
            <person name="Winkler M.E."/>
        </authorList>
    </citation>
    <scope>NUCLEOTIDE SEQUENCE</scope>
</reference>
<organism evidence="1">
    <name type="scientific">marine metagenome</name>
    <dbReference type="NCBI Taxonomy" id="408172"/>
    <lineage>
        <taxon>unclassified sequences</taxon>
        <taxon>metagenomes</taxon>
        <taxon>ecological metagenomes</taxon>
    </lineage>
</organism>
<proteinExistence type="predicted"/>
<protein>
    <submittedName>
        <fullName evidence="1">Uncharacterized protein</fullName>
    </submittedName>
</protein>
<gene>
    <name evidence="1" type="ORF">METZ01_LOCUS422028</name>
</gene>
<evidence type="ECO:0000313" key="1">
    <source>
        <dbReference type="EMBL" id="SVD69174.1"/>
    </source>
</evidence>
<sequence>MPICREPNLGPSLASKRLNKTAGIAGNGARIGYMKRNRHIA</sequence>
<accession>A0A382XE83</accession>
<feature type="non-terminal residue" evidence="1">
    <location>
        <position position="41"/>
    </location>
</feature>
<name>A0A382XE83_9ZZZZ</name>
<dbReference type="EMBL" id="UINC01166945">
    <property type="protein sequence ID" value="SVD69174.1"/>
    <property type="molecule type" value="Genomic_DNA"/>
</dbReference>
<dbReference type="AlphaFoldDB" id="A0A382XE83"/>